<comment type="caution">
    <text evidence="7">The sequence shown here is derived from an EMBL/GenBank/DDBJ whole genome shotgun (WGS) entry which is preliminary data.</text>
</comment>
<keyword evidence="2" id="KW-1003">Cell membrane</keyword>
<reference evidence="7 8" key="1">
    <citation type="submission" date="2019-08" db="EMBL/GenBank/DDBJ databases">
        <title>Sphingorhabdus soil sp. nov., isolated from arctic soil.</title>
        <authorList>
            <person name="Liu Y."/>
        </authorList>
    </citation>
    <scope>NUCLEOTIDE SEQUENCE [LARGE SCALE GENOMIC DNA]</scope>
    <source>
        <strain evidence="7 8">D-2Q-5-6</strain>
    </source>
</reference>
<feature type="transmembrane region" description="Helical" evidence="6">
    <location>
        <begin position="90"/>
        <end position="116"/>
    </location>
</feature>
<keyword evidence="4 6" id="KW-1133">Transmembrane helix</keyword>
<gene>
    <name evidence="7" type="ORF">FSZ31_08850</name>
</gene>
<dbReference type="GO" id="GO:0022857">
    <property type="term" value="F:transmembrane transporter activity"/>
    <property type="evidence" value="ECO:0007669"/>
    <property type="project" value="InterPro"/>
</dbReference>
<dbReference type="OrthoDB" id="9804700at2"/>
<keyword evidence="5 6" id="KW-0472">Membrane</keyword>
<keyword evidence="8" id="KW-1185">Reference proteome</keyword>
<feature type="transmembrane region" description="Helical" evidence="6">
    <location>
        <begin position="43"/>
        <end position="63"/>
    </location>
</feature>
<dbReference type="InterPro" id="IPR002293">
    <property type="entry name" value="AA/rel_permease1"/>
</dbReference>
<evidence type="ECO:0000256" key="1">
    <source>
        <dbReference type="ARBA" id="ARBA00004651"/>
    </source>
</evidence>
<proteinExistence type="predicted"/>
<dbReference type="PIRSF" id="PIRSF006060">
    <property type="entry name" value="AA_transporter"/>
    <property type="match status" value="1"/>
</dbReference>
<evidence type="ECO:0000256" key="5">
    <source>
        <dbReference type="ARBA" id="ARBA00023136"/>
    </source>
</evidence>
<dbReference type="InterPro" id="IPR050367">
    <property type="entry name" value="APC_superfamily"/>
</dbReference>
<feature type="transmembrane region" description="Helical" evidence="6">
    <location>
        <begin position="319"/>
        <end position="338"/>
    </location>
</feature>
<organism evidence="7 8">
    <name type="scientific">Flavisphingopyxis soli</name>
    <dbReference type="NCBI Taxonomy" id="2601267"/>
    <lineage>
        <taxon>Bacteria</taxon>
        <taxon>Pseudomonadati</taxon>
        <taxon>Pseudomonadota</taxon>
        <taxon>Alphaproteobacteria</taxon>
        <taxon>Sphingomonadales</taxon>
        <taxon>Sphingopyxidaceae</taxon>
        <taxon>Flavisphingopyxis</taxon>
    </lineage>
</organism>
<feature type="transmembrane region" description="Helical" evidence="6">
    <location>
        <begin position="372"/>
        <end position="393"/>
    </location>
</feature>
<feature type="transmembrane region" description="Helical" evidence="6">
    <location>
        <begin position="344"/>
        <end position="363"/>
    </location>
</feature>
<evidence type="ECO:0000256" key="4">
    <source>
        <dbReference type="ARBA" id="ARBA00022989"/>
    </source>
</evidence>
<evidence type="ECO:0000256" key="6">
    <source>
        <dbReference type="SAM" id="Phobius"/>
    </source>
</evidence>
<feature type="transmembrane region" description="Helical" evidence="6">
    <location>
        <begin position="12"/>
        <end position="37"/>
    </location>
</feature>
<evidence type="ECO:0000313" key="7">
    <source>
        <dbReference type="EMBL" id="TXC69036.1"/>
    </source>
</evidence>
<evidence type="ECO:0000256" key="2">
    <source>
        <dbReference type="ARBA" id="ARBA00022475"/>
    </source>
</evidence>
<dbReference type="PANTHER" id="PTHR42770">
    <property type="entry name" value="AMINO ACID TRANSPORTER-RELATED"/>
    <property type="match status" value="1"/>
</dbReference>
<feature type="transmembrane region" description="Helical" evidence="6">
    <location>
        <begin position="122"/>
        <end position="143"/>
    </location>
</feature>
<sequence length="396" mass="40423">MNQASEGEEKLGLHAAWAMAVGGMIGGGIFATLGVVIALAGSLAWVSFLIGGLIALATGYSYARLTVSYDRSGGAYTFLKQAGHNASARIVAWILILGYILTVSVYAYTFGAYLGFAIGGPGWLPGASAAAAIIVLTGVNLLGVGEASGVEIFAVWIKLAVLVALAALGIWHWAPEQLALSGIAPGWSGALVGAASVFIAYEGFQLLAYDYEDMRDRKVLIGRAMPVAIVTATIVYIVVALGTAMLVGADQVVAQKEVSLAMAGRVALGQTGFVAVTIAAAFSTASAINATLFATARLSRDVAEQGDLPAIFTRTDREGIPYVGILIIAALALVLAVVGGLASLVQSASIVFLAVFGIVNAIAWRRQAGPQWVAGAGALGSALALVTLAAHFAGLV</sequence>
<feature type="transmembrane region" description="Helical" evidence="6">
    <location>
        <begin position="267"/>
        <end position="298"/>
    </location>
</feature>
<dbReference type="Pfam" id="PF13520">
    <property type="entry name" value="AA_permease_2"/>
    <property type="match status" value="1"/>
</dbReference>
<protein>
    <submittedName>
        <fullName evidence="7">Amino acid permease</fullName>
    </submittedName>
</protein>
<dbReference type="Gene3D" id="1.20.1740.10">
    <property type="entry name" value="Amino acid/polyamine transporter I"/>
    <property type="match status" value="1"/>
</dbReference>
<dbReference type="AlphaFoldDB" id="A0A5C6UAP4"/>
<dbReference type="Proteomes" id="UP000321129">
    <property type="component" value="Unassembled WGS sequence"/>
</dbReference>
<dbReference type="RefSeq" id="WP_147122990.1">
    <property type="nucleotide sequence ID" value="NZ_VOPY01000002.1"/>
</dbReference>
<dbReference type="EMBL" id="VOPY01000002">
    <property type="protein sequence ID" value="TXC69036.1"/>
    <property type="molecule type" value="Genomic_DNA"/>
</dbReference>
<keyword evidence="3 6" id="KW-0812">Transmembrane</keyword>
<feature type="transmembrane region" description="Helical" evidence="6">
    <location>
        <begin position="186"/>
        <end position="204"/>
    </location>
</feature>
<accession>A0A5C6UAP4</accession>
<feature type="transmembrane region" description="Helical" evidence="6">
    <location>
        <begin position="225"/>
        <end position="247"/>
    </location>
</feature>
<feature type="transmembrane region" description="Helical" evidence="6">
    <location>
        <begin position="155"/>
        <end position="174"/>
    </location>
</feature>
<dbReference type="PANTHER" id="PTHR42770:SF11">
    <property type="entry name" value="INNER MEMBRANE TRANSPORT PROTEIN YBAT"/>
    <property type="match status" value="1"/>
</dbReference>
<evidence type="ECO:0000256" key="3">
    <source>
        <dbReference type="ARBA" id="ARBA00022692"/>
    </source>
</evidence>
<evidence type="ECO:0000313" key="8">
    <source>
        <dbReference type="Proteomes" id="UP000321129"/>
    </source>
</evidence>
<name>A0A5C6UAP4_9SPHN</name>
<comment type="subcellular location">
    <subcellularLocation>
        <location evidence="1">Cell membrane</location>
        <topology evidence="1">Multi-pass membrane protein</topology>
    </subcellularLocation>
</comment>
<dbReference type="GO" id="GO:0005886">
    <property type="term" value="C:plasma membrane"/>
    <property type="evidence" value="ECO:0007669"/>
    <property type="project" value="UniProtKB-SubCell"/>
</dbReference>